<keyword evidence="3" id="KW-1185">Reference proteome</keyword>
<evidence type="ECO:0000313" key="2">
    <source>
        <dbReference type="EMBL" id="KAK2623661.1"/>
    </source>
</evidence>
<dbReference type="Pfam" id="PF00501">
    <property type="entry name" value="AMP-binding"/>
    <property type="match status" value="1"/>
</dbReference>
<reference evidence="2" key="1">
    <citation type="submission" date="2023-06" db="EMBL/GenBank/DDBJ databases">
        <title>Draft genome of Marssonina rosae.</title>
        <authorList>
            <person name="Cheng Q."/>
        </authorList>
    </citation>
    <scope>NUCLEOTIDE SEQUENCE</scope>
    <source>
        <strain evidence="2">R4</strain>
    </source>
</reference>
<sequence>MGFDNLMVKLDEAVTSVLGEWDIYSTGIFAIVVSVFIHHVFTSRDPDAHPMLLARQAQASPIRQKGESAVFRSHSAPHGIPLNSGLNIKDPGDSKWSRGRDGDLRDIWRKAVAGGVDWEGKETGEIGRLLTVFGSQKVVEHNLDHITRQINFIGQQIRHDGGSNVAIYLPNSIEFLATLFACAFYDLTVTLLPYELSIEEIVSLLHKSRSDTIIAAAGAFPFDAITKSYPSLQQLIWVVDEGSRHMDWNEVPKGTGGKVNVSTWSEIISDQEPSAGRELPPVDKKSEPKKVLAFWPSGELVEFTHANIIAGVAGQLTSVPATQRITHADLFLPADSLSTMYSLVLTLTALQSNASVALNSVADESPDLAMATQGIAPTIIVATAKTLAKTHAEAAVRLNSSFYKIVHWFQTRSLVQEGVMPLASIFSRAFDSLRPAVGNTPGKLRLIYVSKPAGVNVAPLSSQVLSDLRVYTRSRIIYALTAARVAGAVTQTGLYDYRVDNDPETLSHFGSPVTSVEVLLKDSEQHKTTDTSSAGEIFARGPAVVGGEASVGVNGKIREDHTLALL</sequence>
<dbReference type="AlphaFoldDB" id="A0AAD9STY3"/>
<dbReference type="GO" id="GO:0004467">
    <property type="term" value="F:long-chain fatty acid-CoA ligase activity"/>
    <property type="evidence" value="ECO:0007669"/>
    <property type="project" value="TreeGrafter"/>
</dbReference>
<dbReference type="SUPFAM" id="SSF56801">
    <property type="entry name" value="Acetyl-CoA synthetase-like"/>
    <property type="match status" value="1"/>
</dbReference>
<proteinExistence type="predicted"/>
<dbReference type="InterPro" id="IPR000873">
    <property type="entry name" value="AMP-dep_synth/lig_dom"/>
</dbReference>
<dbReference type="EMBL" id="JAUBYV010000012">
    <property type="protein sequence ID" value="KAK2623661.1"/>
    <property type="molecule type" value="Genomic_DNA"/>
</dbReference>
<gene>
    <name evidence="2" type="ORF">QTJ16_006842</name>
</gene>
<feature type="domain" description="AMP-dependent synthetase/ligase" evidence="1">
    <location>
        <begin position="160"/>
        <end position="547"/>
    </location>
</feature>
<organism evidence="2 3">
    <name type="scientific">Diplocarpon rosae</name>
    <dbReference type="NCBI Taxonomy" id="946125"/>
    <lineage>
        <taxon>Eukaryota</taxon>
        <taxon>Fungi</taxon>
        <taxon>Dikarya</taxon>
        <taxon>Ascomycota</taxon>
        <taxon>Pezizomycotina</taxon>
        <taxon>Leotiomycetes</taxon>
        <taxon>Helotiales</taxon>
        <taxon>Drepanopezizaceae</taxon>
        <taxon>Diplocarpon</taxon>
    </lineage>
</organism>
<dbReference type="InterPro" id="IPR042099">
    <property type="entry name" value="ANL_N_sf"/>
</dbReference>
<dbReference type="PANTHER" id="PTHR43272">
    <property type="entry name" value="LONG-CHAIN-FATTY-ACID--COA LIGASE"/>
    <property type="match status" value="1"/>
</dbReference>
<evidence type="ECO:0000313" key="3">
    <source>
        <dbReference type="Proteomes" id="UP001285354"/>
    </source>
</evidence>
<dbReference type="Proteomes" id="UP001285354">
    <property type="component" value="Unassembled WGS sequence"/>
</dbReference>
<dbReference type="Gene3D" id="3.40.50.12780">
    <property type="entry name" value="N-terminal domain of ligase-like"/>
    <property type="match status" value="1"/>
</dbReference>
<name>A0AAD9STY3_9HELO</name>
<evidence type="ECO:0000259" key="1">
    <source>
        <dbReference type="Pfam" id="PF00501"/>
    </source>
</evidence>
<dbReference type="GO" id="GO:0016020">
    <property type="term" value="C:membrane"/>
    <property type="evidence" value="ECO:0007669"/>
    <property type="project" value="TreeGrafter"/>
</dbReference>
<comment type="caution">
    <text evidence="2">The sequence shown here is derived from an EMBL/GenBank/DDBJ whole genome shotgun (WGS) entry which is preliminary data.</text>
</comment>
<dbReference type="GO" id="GO:0005783">
    <property type="term" value="C:endoplasmic reticulum"/>
    <property type="evidence" value="ECO:0007669"/>
    <property type="project" value="TreeGrafter"/>
</dbReference>
<accession>A0AAD9STY3</accession>
<dbReference type="PANTHER" id="PTHR43272:SF11">
    <property type="entry name" value="AMP-DEPENDENT SYNTHETASE_LIGASE DOMAIN-CONTAINING PROTEIN"/>
    <property type="match status" value="1"/>
</dbReference>
<protein>
    <recommendedName>
        <fullName evidence="1">AMP-dependent synthetase/ligase domain-containing protein</fullName>
    </recommendedName>
</protein>